<evidence type="ECO:0000256" key="1">
    <source>
        <dbReference type="SAM" id="MobiDB-lite"/>
    </source>
</evidence>
<organism evidence="3 4">
    <name type="scientific">Schizothecium vesticola</name>
    <dbReference type="NCBI Taxonomy" id="314040"/>
    <lineage>
        <taxon>Eukaryota</taxon>
        <taxon>Fungi</taxon>
        <taxon>Dikarya</taxon>
        <taxon>Ascomycota</taxon>
        <taxon>Pezizomycotina</taxon>
        <taxon>Sordariomycetes</taxon>
        <taxon>Sordariomycetidae</taxon>
        <taxon>Sordariales</taxon>
        <taxon>Schizotheciaceae</taxon>
        <taxon>Schizothecium</taxon>
    </lineage>
</organism>
<dbReference type="AlphaFoldDB" id="A0AA40BPG4"/>
<dbReference type="EMBL" id="JAUKUD010000007">
    <property type="protein sequence ID" value="KAK0737833.1"/>
    <property type="molecule type" value="Genomic_DNA"/>
</dbReference>
<feature type="signal peptide" evidence="2">
    <location>
        <begin position="1"/>
        <end position="24"/>
    </location>
</feature>
<keyword evidence="4" id="KW-1185">Reference proteome</keyword>
<evidence type="ECO:0000313" key="4">
    <source>
        <dbReference type="Proteomes" id="UP001172155"/>
    </source>
</evidence>
<evidence type="ECO:0000313" key="3">
    <source>
        <dbReference type="EMBL" id="KAK0737833.1"/>
    </source>
</evidence>
<evidence type="ECO:0000256" key="2">
    <source>
        <dbReference type="SAM" id="SignalP"/>
    </source>
</evidence>
<protein>
    <recommendedName>
        <fullName evidence="5">Secreted protein</fullName>
    </recommendedName>
</protein>
<keyword evidence="2" id="KW-0732">Signal</keyword>
<name>A0AA40BPG4_9PEZI</name>
<accession>A0AA40BPG4</accession>
<proteinExistence type="predicted"/>
<gene>
    <name evidence="3" type="ORF">B0T18DRAFT_420680</name>
</gene>
<comment type="caution">
    <text evidence="3">The sequence shown here is derived from an EMBL/GenBank/DDBJ whole genome shotgun (WGS) entry which is preliminary data.</text>
</comment>
<feature type="region of interest" description="Disordered" evidence="1">
    <location>
        <begin position="45"/>
        <end position="74"/>
    </location>
</feature>
<evidence type="ECO:0008006" key="5">
    <source>
        <dbReference type="Google" id="ProtNLM"/>
    </source>
</evidence>
<sequence>MLYRPVIFTLLALVARNLLTLALARLGPAALNNINLTAHSIRRRSGVSPTKLPAETEIEKSGRRGNQRQSHDGM</sequence>
<reference evidence="3" key="1">
    <citation type="submission" date="2023-06" db="EMBL/GenBank/DDBJ databases">
        <title>Genome-scale phylogeny and comparative genomics of the fungal order Sordariales.</title>
        <authorList>
            <consortium name="Lawrence Berkeley National Laboratory"/>
            <person name="Hensen N."/>
            <person name="Bonometti L."/>
            <person name="Westerberg I."/>
            <person name="Brannstrom I.O."/>
            <person name="Guillou S."/>
            <person name="Cros-Aarteil S."/>
            <person name="Calhoun S."/>
            <person name="Haridas S."/>
            <person name="Kuo A."/>
            <person name="Mondo S."/>
            <person name="Pangilinan J."/>
            <person name="Riley R."/>
            <person name="LaButti K."/>
            <person name="Andreopoulos B."/>
            <person name="Lipzen A."/>
            <person name="Chen C."/>
            <person name="Yanf M."/>
            <person name="Daum C."/>
            <person name="Ng V."/>
            <person name="Clum A."/>
            <person name="Steindorff A."/>
            <person name="Ohm R."/>
            <person name="Martin F."/>
            <person name="Silar P."/>
            <person name="Natvig D."/>
            <person name="Lalanne C."/>
            <person name="Gautier V."/>
            <person name="Ament-velasquez S.L."/>
            <person name="Kruys A."/>
            <person name="Hutchinson M.I."/>
            <person name="Powell A.J."/>
            <person name="Barry K."/>
            <person name="Miller A.N."/>
            <person name="Grigoriev I.V."/>
            <person name="Debuchy R."/>
            <person name="Gladieux P."/>
            <person name="Thoren M.H."/>
            <person name="Johannesson H."/>
        </authorList>
    </citation>
    <scope>NUCLEOTIDE SEQUENCE</scope>
    <source>
        <strain evidence="3">SMH3187-1</strain>
    </source>
</reference>
<feature type="chain" id="PRO_5041464343" description="Secreted protein" evidence="2">
    <location>
        <begin position="25"/>
        <end position="74"/>
    </location>
</feature>
<dbReference type="Proteomes" id="UP001172155">
    <property type="component" value="Unassembled WGS sequence"/>
</dbReference>